<reference evidence="1" key="1">
    <citation type="journal article" date="2014" name="Front. Microbiol.">
        <title>High frequency of phylogenetically diverse reductive dehalogenase-homologous genes in deep subseafloor sedimentary metagenomes.</title>
        <authorList>
            <person name="Kawai M."/>
            <person name="Futagami T."/>
            <person name="Toyoda A."/>
            <person name="Takaki Y."/>
            <person name="Nishi S."/>
            <person name="Hori S."/>
            <person name="Arai W."/>
            <person name="Tsubouchi T."/>
            <person name="Morono Y."/>
            <person name="Uchiyama I."/>
            <person name="Ito T."/>
            <person name="Fujiyama A."/>
            <person name="Inagaki F."/>
            <person name="Takami H."/>
        </authorList>
    </citation>
    <scope>NUCLEOTIDE SEQUENCE</scope>
    <source>
        <strain evidence="1">Expedition CK06-06</strain>
    </source>
</reference>
<accession>X0YT53</accession>
<name>X0YT53_9ZZZZ</name>
<sequence length="75" mass="8861">MKRSLLIIGIIVLLIIGCGKRLPSQAKIIKTYNNGWVIFELDGRKFLHRYKYSLIRQQSLECITEISKFKEKNYE</sequence>
<comment type="caution">
    <text evidence="1">The sequence shown here is derived from an EMBL/GenBank/DDBJ whole genome shotgun (WGS) entry which is preliminary data.</text>
</comment>
<proteinExistence type="predicted"/>
<evidence type="ECO:0000313" key="1">
    <source>
        <dbReference type="EMBL" id="GAG39846.1"/>
    </source>
</evidence>
<protein>
    <submittedName>
        <fullName evidence="1">Uncharacterized protein</fullName>
    </submittedName>
</protein>
<dbReference type="PROSITE" id="PS51257">
    <property type="entry name" value="PROKAR_LIPOPROTEIN"/>
    <property type="match status" value="1"/>
</dbReference>
<gene>
    <name evidence="1" type="ORF">S01H1_62182</name>
</gene>
<dbReference type="AlphaFoldDB" id="X0YT53"/>
<organism evidence="1">
    <name type="scientific">marine sediment metagenome</name>
    <dbReference type="NCBI Taxonomy" id="412755"/>
    <lineage>
        <taxon>unclassified sequences</taxon>
        <taxon>metagenomes</taxon>
        <taxon>ecological metagenomes</taxon>
    </lineage>
</organism>
<dbReference type="EMBL" id="BARS01040825">
    <property type="protein sequence ID" value="GAG39846.1"/>
    <property type="molecule type" value="Genomic_DNA"/>
</dbReference>